<feature type="domain" description="C2H2-type" evidence="1">
    <location>
        <begin position="88"/>
        <end position="109"/>
    </location>
</feature>
<dbReference type="PROSITE" id="PS00028">
    <property type="entry name" value="ZINC_FINGER_C2H2_1"/>
    <property type="match status" value="1"/>
</dbReference>
<dbReference type="EMBL" id="LN902848">
    <property type="protein sequence ID" value="CDS43431.1"/>
    <property type="molecule type" value="Genomic_DNA"/>
</dbReference>
<accession>A0A068YF65</accession>
<name>A0A068YF65_ECHMU</name>
<dbReference type="AlphaFoldDB" id="A0A068YF65"/>
<dbReference type="Proteomes" id="UP000017246">
    <property type="component" value="Unassembled WGS sequence"/>
</dbReference>
<organism evidence="2 3">
    <name type="scientific">Echinococcus multilocularis</name>
    <name type="common">Fox tapeworm</name>
    <dbReference type="NCBI Taxonomy" id="6211"/>
    <lineage>
        <taxon>Eukaryota</taxon>
        <taxon>Metazoa</taxon>
        <taxon>Spiralia</taxon>
        <taxon>Lophotrochozoa</taxon>
        <taxon>Platyhelminthes</taxon>
        <taxon>Cestoda</taxon>
        <taxon>Eucestoda</taxon>
        <taxon>Cyclophyllidea</taxon>
        <taxon>Taeniidae</taxon>
        <taxon>Echinococcus</taxon>
    </lineage>
</organism>
<sequence>MGAVVTRYGGGQSDHEIPIFCLPPPGKSPGSFHLSGVPPDVSDYGPPLTSSALYATLQMRCMQTNVFTVFVAPRSLFGKAFQGPHYECSECHEMFSIWQLYRNHLFTAHRELWDIMFV</sequence>
<keyword evidence="3" id="KW-1185">Reference proteome</keyword>
<proteinExistence type="predicted"/>
<dbReference type="InterPro" id="IPR013087">
    <property type="entry name" value="Znf_C2H2_type"/>
</dbReference>
<reference evidence="2" key="2">
    <citation type="submission" date="2015-11" db="EMBL/GenBank/DDBJ databases">
        <authorList>
            <person name="Zhang Y."/>
            <person name="Guo Z."/>
        </authorList>
    </citation>
    <scope>NUCLEOTIDE SEQUENCE</scope>
</reference>
<protein>
    <submittedName>
        <fullName evidence="2">Zinc finger C2H2 type</fullName>
    </submittedName>
</protein>
<gene>
    <name evidence="2" type="ORF">EmuJ_001119300</name>
</gene>
<reference evidence="2" key="1">
    <citation type="journal article" date="2013" name="Nature">
        <title>The genomes of four tapeworm species reveal adaptations to parasitism.</title>
        <authorList>
            <person name="Tsai I.J."/>
            <person name="Zarowiecki M."/>
            <person name="Holroyd N."/>
            <person name="Garciarrubio A."/>
            <person name="Sanchez-Flores A."/>
            <person name="Brooks K.L."/>
            <person name="Tracey A."/>
            <person name="Bobes R.J."/>
            <person name="Fragoso G."/>
            <person name="Sciutto E."/>
            <person name="Aslett M."/>
            <person name="Beasley H."/>
            <person name="Bennett H.M."/>
            <person name="Cai J."/>
            <person name="Camicia F."/>
            <person name="Clark R."/>
            <person name="Cucher M."/>
            <person name="De Silva N."/>
            <person name="Day T.A."/>
            <person name="Deplazes P."/>
            <person name="Estrada K."/>
            <person name="Fernandez C."/>
            <person name="Holland P.W."/>
            <person name="Hou J."/>
            <person name="Hu S."/>
            <person name="Huckvale T."/>
            <person name="Hung S.S."/>
            <person name="Kamenetzky L."/>
            <person name="Keane J.A."/>
            <person name="Kiss F."/>
            <person name="Koziol U."/>
            <person name="Lambert O."/>
            <person name="Liu K."/>
            <person name="Luo X."/>
            <person name="Luo Y."/>
            <person name="Macchiaroli N."/>
            <person name="Nichol S."/>
            <person name="Paps J."/>
            <person name="Parkinson J."/>
            <person name="Pouchkina-Stantcheva N."/>
            <person name="Riddiford N."/>
            <person name="Rosenzvit M."/>
            <person name="Salinas G."/>
            <person name="Wasmuth J.D."/>
            <person name="Zamanian M."/>
            <person name="Zheng Y."/>
            <person name="Cai X."/>
            <person name="Soberon X."/>
            <person name="Olson P.D."/>
            <person name="Laclette J.P."/>
            <person name="Brehm K."/>
            <person name="Berriman M."/>
            <person name="Garciarrubio A."/>
            <person name="Bobes R.J."/>
            <person name="Fragoso G."/>
            <person name="Sanchez-Flores A."/>
            <person name="Estrada K."/>
            <person name="Cevallos M.A."/>
            <person name="Morett E."/>
            <person name="Gonzalez V."/>
            <person name="Portillo T."/>
            <person name="Ochoa-Leyva A."/>
            <person name="Jose M.V."/>
            <person name="Sciutto E."/>
            <person name="Landa A."/>
            <person name="Jimenez L."/>
            <person name="Valdes V."/>
            <person name="Carrero J.C."/>
            <person name="Larralde C."/>
            <person name="Morales-Montor J."/>
            <person name="Limon-Lason J."/>
            <person name="Soberon X."/>
            <person name="Laclette J.P."/>
        </authorList>
    </citation>
    <scope>NUCLEOTIDE SEQUENCE [LARGE SCALE GENOMIC DNA]</scope>
</reference>
<evidence type="ECO:0000313" key="2">
    <source>
        <dbReference type="EMBL" id="CDS43431.1"/>
    </source>
</evidence>
<evidence type="ECO:0000313" key="3">
    <source>
        <dbReference type="Proteomes" id="UP000017246"/>
    </source>
</evidence>
<evidence type="ECO:0000259" key="1">
    <source>
        <dbReference type="PROSITE" id="PS00028"/>
    </source>
</evidence>